<dbReference type="Pfam" id="PF02322">
    <property type="entry name" value="Cyt_bd_oxida_II"/>
    <property type="match status" value="1"/>
</dbReference>
<evidence type="ECO:0000256" key="3">
    <source>
        <dbReference type="ARBA" id="ARBA00022475"/>
    </source>
</evidence>
<dbReference type="AlphaFoldDB" id="A0A075V5C2"/>
<keyword evidence="3" id="KW-1003">Cell membrane</keyword>
<proteinExistence type="inferred from homology"/>
<evidence type="ECO:0000256" key="7">
    <source>
        <dbReference type="SAM" id="Phobius"/>
    </source>
</evidence>
<dbReference type="Proteomes" id="UP000028492">
    <property type="component" value="Chromosome"/>
</dbReference>
<keyword evidence="4 7" id="KW-0812">Transmembrane</keyword>
<dbReference type="GO" id="GO:0019646">
    <property type="term" value="P:aerobic electron transport chain"/>
    <property type="evidence" value="ECO:0007669"/>
    <property type="project" value="TreeGrafter"/>
</dbReference>
<feature type="transmembrane region" description="Helical" evidence="7">
    <location>
        <begin position="246"/>
        <end position="265"/>
    </location>
</feature>
<evidence type="ECO:0000256" key="5">
    <source>
        <dbReference type="ARBA" id="ARBA00022989"/>
    </source>
</evidence>
<evidence type="ECO:0000256" key="4">
    <source>
        <dbReference type="ARBA" id="ARBA00022692"/>
    </source>
</evidence>
<dbReference type="KEGG" id="aja:AJAP_34410"/>
<evidence type="ECO:0000256" key="1">
    <source>
        <dbReference type="ARBA" id="ARBA00004651"/>
    </source>
</evidence>
<dbReference type="PANTHER" id="PTHR43141">
    <property type="entry name" value="CYTOCHROME BD2 SUBUNIT II"/>
    <property type="match status" value="1"/>
</dbReference>
<dbReference type="eggNOG" id="COG1294">
    <property type="taxonomic scope" value="Bacteria"/>
</dbReference>
<feature type="transmembrane region" description="Helical" evidence="7">
    <location>
        <begin position="158"/>
        <end position="179"/>
    </location>
</feature>
<evidence type="ECO:0000256" key="2">
    <source>
        <dbReference type="ARBA" id="ARBA00007543"/>
    </source>
</evidence>
<reference evidence="8 9" key="1">
    <citation type="journal article" date="2014" name="J. Biotechnol.">
        <title>Complete genome sequence of the actinobacterium Amycolatopsis japonica MG417-CF17(T) (=DSM 44213T) producing (S,S)-N,N'-ethylenediaminedisuccinic acid.</title>
        <authorList>
            <person name="Stegmann E."/>
            <person name="Albersmeier A."/>
            <person name="Spohn M."/>
            <person name="Gert H."/>
            <person name="Weber T."/>
            <person name="Wohlleben W."/>
            <person name="Kalinowski J."/>
            <person name="Ruckert C."/>
        </authorList>
    </citation>
    <scope>NUCLEOTIDE SEQUENCE [LARGE SCALE GENOMIC DNA]</scope>
    <source>
        <strain evidence="9">MG417-CF17 (DSM 44213)</strain>
    </source>
</reference>
<feature type="transmembrane region" description="Helical" evidence="7">
    <location>
        <begin position="112"/>
        <end position="138"/>
    </location>
</feature>
<organism evidence="8 9">
    <name type="scientific">Amycolatopsis japonica</name>
    <dbReference type="NCBI Taxonomy" id="208439"/>
    <lineage>
        <taxon>Bacteria</taxon>
        <taxon>Bacillati</taxon>
        <taxon>Actinomycetota</taxon>
        <taxon>Actinomycetes</taxon>
        <taxon>Pseudonocardiales</taxon>
        <taxon>Pseudonocardiaceae</taxon>
        <taxon>Amycolatopsis</taxon>
        <taxon>Amycolatopsis japonica group</taxon>
    </lineage>
</organism>
<dbReference type="HOGENOM" id="CLU_049294_0_1_11"/>
<dbReference type="GO" id="GO:0005886">
    <property type="term" value="C:plasma membrane"/>
    <property type="evidence" value="ECO:0007669"/>
    <property type="project" value="UniProtKB-SubCell"/>
</dbReference>
<feature type="transmembrane region" description="Helical" evidence="7">
    <location>
        <begin position="43"/>
        <end position="68"/>
    </location>
</feature>
<keyword evidence="5 7" id="KW-1133">Transmembrane helix</keyword>
<feature type="transmembrane region" description="Helical" evidence="7">
    <location>
        <begin position="292"/>
        <end position="315"/>
    </location>
</feature>
<dbReference type="InterPro" id="IPR003317">
    <property type="entry name" value="Cyt-d_oxidase_su2"/>
</dbReference>
<evidence type="ECO:0000313" key="8">
    <source>
        <dbReference type="EMBL" id="AIG79689.1"/>
    </source>
</evidence>
<protein>
    <submittedName>
        <fullName evidence="8">Cytochrome bd-I oxidase subunit II</fullName>
    </submittedName>
</protein>
<evidence type="ECO:0000256" key="6">
    <source>
        <dbReference type="ARBA" id="ARBA00023136"/>
    </source>
</evidence>
<accession>A0A075V5C2</accession>
<feature type="transmembrane region" description="Helical" evidence="7">
    <location>
        <begin position="191"/>
        <end position="213"/>
    </location>
</feature>
<dbReference type="GO" id="GO:0070069">
    <property type="term" value="C:cytochrome complex"/>
    <property type="evidence" value="ECO:0007669"/>
    <property type="project" value="TreeGrafter"/>
</dbReference>
<dbReference type="GO" id="GO:0009055">
    <property type="term" value="F:electron transfer activity"/>
    <property type="evidence" value="ECO:0007669"/>
    <property type="project" value="TreeGrafter"/>
</dbReference>
<comment type="subcellular location">
    <subcellularLocation>
        <location evidence="1">Cell membrane</location>
        <topology evidence="1">Multi-pass membrane protein</topology>
    </subcellularLocation>
</comment>
<feature type="transmembrane region" description="Helical" evidence="7">
    <location>
        <begin position="219"/>
        <end position="239"/>
    </location>
</feature>
<dbReference type="STRING" id="208439.AJAP_34410"/>
<evidence type="ECO:0000313" key="9">
    <source>
        <dbReference type="Proteomes" id="UP000028492"/>
    </source>
</evidence>
<keyword evidence="9" id="KW-1185">Reference proteome</keyword>
<keyword evidence="6 7" id="KW-0472">Membrane</keyword>
<comment type="similarity">
    <text evidence="2">Belongs to the cytochrome ubiquinol oxidase subunit 2 family.</text>
</comment>
<gene>
    <name evidence="8" type="primary">cydB</name>
    <name evidence="8" type="ORF">AJAP_34410</name>
</gene>
<feature type="transmembrane region" description="Helical" evidence="7">
    <location>
        <begin position="6"/>
        <end position="31"/>
    </location>
</feature>
<dbReference type="EMBL" id="CP008953">
    <property type="protein sequence ID" value="AIG79689.1"/>
    <property type="molecule type" value="Genomic_DNA"/>
</dbReference>
<dbReference type="GO" id="GO:0016682">
    <property type="term" value="F:oxidoreductase activity, acting on diphenols and related substances as donors, oxygen as acceptor"/>
    <property type="evidence" value="ECO:0007669"/>
    <property type="project" value="TreeGrafter"/>
</dbReference>
<feature type="transmembrane region" description="Helical" evidence="7">
    <location>
        <begin position="80"/>
        <end position="100"/>
    </location>
</feature>
<dbReference type="RefSeq" id="WP_038519116.1">
    <property type="nucleotide sequence ID" value="NZ_CP008953.1"/>
</dbReference>
<sequence length="330" mass="34528">MVILWWCVLGFLTAGYFALAGYDYGVGMLLGRLSRDEAGRRRVLGAFGPFFLANEVWLVAAVGVLFGAFPHLEGKVFSGAYLPVVTLLLGLVTFTAAVQLRSRRPDAGRGAWTLAITVGAWVTAVSWGVFLGNLVLGLPLDAAGKPAGDVLAVFSPYALLWGAGFVALFALQGAAFLAVRAPAEFTARANRIAKALLAPALAFLVVAVGWGAVETTASWSVLPAIVLAFGALGVAAAALRAGRHKAALVATMTLSASPVLAVGTLRLPDALVSSVDGGFSLSLTEAATSTEMLSLLTFVLPPALVAIAAVQWVTWRRHDTRVDQRSLLHF</sequence>
<dbReference type="PANTHER" id="PTHR43141:SF4">
    <property type="entry name" value="CYTOCHROME BD2 SUBUNIT II"/>
    <property type="match status" value="1"/>
</dbReference>
<name>A0A075V5C2_9PSEU</name>